<evidence type="ECO:0000313" key="3">
    <source>
        <dbReference type="EMBL" id="KKZ62579.1"/>
    </source>
</evidence>
<comment type="caution">
    <text evidence="3">The sequence shown here is derived from an EMBL/GenBank/DDBJ whole genome shotgun (WGS) entry which is preliminary data.</text>
</comment>
<organism evidence="3 4">
    <name type="scientific">[Emmonsia] crescens</name>
    <dbReference type="NCBI Taxonomy" id="73230"/>
    <lineage>
        <taxon>Eukaryota</taxon>
        <taxon>Fungi</taxon>
        <taxon>Dikarya</taxon>
        <taxon>Ascomycota</taxon>
        <taxon>Pezizomycotina</taxon>
        <taxon>Eurotiomycetes</taxon>
        <taxon>Eurotiomycetidae</taxon>
        <taxon>Onygenales</taxon>
        <taxon>Ajellomycetaceae</taxon>
        <taxon>Emergomyces</taxon>
    </lineage>
</organism>
<dbReference type="PANTHER" id="PTHR33119">
    <property type="entry name" value="IFI3P"/>
    <property type="match status" value="1"/>
</dbReference>
<proteinExistence type="predicted"/>
<dbReference type="InterPro" id="IPR049192">
    <property type="entry name" value="DUF4246_C"/>
</dbReference>
<feature type="domain" description="DUF4246" evidence="1">
    <location>
        <begin position="113"/>
        <end position="550"/>
    </location>
</feature>
<dbReference type="Pfam" id="PF21666">
    <property type="entry name" value="DUF4246_N"/>
    <property type="match status" value="1"/>
</dbReference>
<evidence type="ECO:0000313" key="4">
    <source>
        <dbReference type="Proteomes" id="UP000034164"/>
    </source>
</evidence>
<dbReference type="PANTHER" id="PTHR33119:SF1">
    <property type="entry name" value="FE2OG DIOXYGENASE DOMAIN-CONTAINING PROTEIN"/>
    <property type="match status" value="1"/>
</dbReference>
<dbReference type="VEuPathDB" id="FungiDB:EMCG_02988"/>
<dbReference type="EMBL" id="LCZI01001061">
    <property type="protein sequence ID" value="KKZ62579.1"/>
    <property type="molecule type" value="Genomic_DNA"/>
</dbReference>
<accession>A0A0G2J0S0</accession>
<dbReference type="Pfam" id="PF14033">
    <property type="entry name" value="DUF4246"/>
    <property type="match status" value="1"/>
</dbReference>
<protein>
    <submittedName>
        <fullName evidence="3">Uncharacterized protein</fullName>
    </submittedName>
</protein>
<dbReference type="InterPro" id="IPR049207">
    <property type="entry name" value="DUF4246_N"/>
</dbReference>
<dbReference type="AlphaFoldDB" id="A0A0G2J0S0"/>
<gene>
    <name evidence="3" type="ORF">EMCG_02988</name>
</gene>
<dbReference type="OrthoDB" id="415532at2759"/>
<evidence type="ECO:0000259" key="2">
    <source>
        <dbReference type="Pfam" id="PF21666"/>
    </source>
</evidence>
<reference evidence="4" key="1">
    <citation type="journal article" date="2015" name="PLoS Genet.">
        <title>The dynamic genome and transcriptome of the human fungal pathogen Blastomyces and close relative Emmonsia.</title>
        <authorList>
            <person name="Munoz J.F."/>
            <person name="Gauthier G.M."/>
            <person name="Desjardins C.A."/>
            <person name="Gallo J.E."/>
            <person name="Holder J."/>
            <person name="Sullivan T.D."/>
            <person name="Marty A.J."/>
            <person name="Carmen J.C."/>
            <person name="Chen Z."/>
            <person name="Ding L."/>
            <person name="Gujja S."/>
            <person name="Magrini V."/>
            <person name="Misas E."/>
            <person name="Mitreva M."/>
            <person name="Priest M."/>
            <person name="Saif S."/>
            <person name="Whiston E.A."/>
            <person name="Young S."/>
            <person name="Zeng Q."/>
            <person name="Goldman W.E."/>
            <person name="Mardis E.R."/>
            <person name="Taylor J.W."/>
            <person name="McEwen J.G."/>
            <person name="Clay O.K."/>
            <person name="Klein B.S."/>
            <person name="Cuomo C.A."/>
        </authorList>
    </citation>
    <scope>NUCLEOTIDE SEQUENCE [LARGE SCALE GENOMIC DNA]</scope>
    <source>
        <strain evidence="4">UAMH 3008</strain>
    </source>
</reference>
<name>A0A0G2J0S0_9EURO</name>
<dbReference type="InterPro" id="IPR025340">
    <property type="entry name" value="DUF4246"/>
</dbReference>
<feature type="domain" description="DUF4246" evidence="2">
    <location>
        <begin position="12"/>
        <end position="102"/>
    </location>
</feature>
<dbReference type="Proteomes" id="UP000034164">
    <property type="component" value="Unassembled WGS sequence"/>
</dbReference>
<sequence>MDAQTGSFPLKLPGFGIKLNDTAHWRVSLAEGYVTNTLKGLKGTKMFPSLIIIETDEGWRARQRLTPIREFTMLQIMNTITDKPGWESKVFSPDITNKWREEVIAHRDIDVSEKMMDWVINELQFRAKGFEESGNILVYDAGVVKSDTAIPESLKNALKSAVARLEDIPDYEKDYHPHSNNQVLDLVHPSLFPVVYGQTRIIKDNILGIHEGITRAGSGELLEIPPKEELRGVGSGMRSLYSQKFQWLPCDVAFIADSTSADGTTNDQNRNRCKITSYINNLHPKTHPNLYRVIEQVISLAVPLWNKTLTSMEADVYERIPYNSGEMEVDPDLVATFPKPEREPDEDEEDHYERVMTWEDQIQRAILPEPVSKFSPPDEDILVDLEWGYGRTGLQVIVKLANIHLTPEEPRYNGGTWHVEGQLNEHICATALYYYDSDNITESRLAFRQLSDSDEANEISYEQNQHLWLSAVFGCTDRGPPIQEIGDVVCKEGRLLTFPNILQHRVSPFQLQDPSKPGHRKILALFLVDPNIHIISSANVPCQRRDWWAEQVPWANVTGRLPPELSDEVVSHLNDFPISMEDAKKLRLELMEERKEVVMMQNSDMEAISFSLCEH</sequence>
<evidence type="ECO:0000259" key="1">
    <source>
        <dbReference type="Pfam" id="PF14033"/>
    </source>
</evidence>